<dbReference type="OrthoDB" id="9807240at2"/>
<comment type="cofactor">
    <cofactor evidence="1">
        <name>Mn(2+)</name>
        <dbReference type="ChEBI" id="CHEBI:29035"/>
    </cofactor>
</comment>
<evidence type="ECO:0000256" key="13">
    <source>
        <dbReference type="ARBA" id="ARBA00042242"/>
    </source>
</evidence>
<keyword evidence="10" id="KW-0460">Magnesium</keyword>
<dbReference type="Gene3D" id="3.30.470.20">
    <property type="entry name" value="ATP-grasp fold, B domain"/>
    <property type="match status" value="1"/>
</dbReference>
<dbReference type="GO" id="GO:0009113">
    <property type="term" value="P:purine nucleobase biosynthetic process"/>
    <property type="evidence" value="ECO:0007669"/>
    <property type="project" value="InterPro"/>
</dbReference>
<evidence type="ECO:0000256" key="9">
    <source>
        <dbReference type="ARBA" id="ARBA00022840"/>
    </source>
</evidence>
<protein>
    <recommendedName>
        <fullName evidence="4 15">Phosphoribosylamine--glycine ligase</fullName>
        <ecNumber evidence="4 15">6.3.4.13</ecNumber>
    </recommendedName>
    <alternativeName>
        <fullName evidence="15">GARS</fullName>
    </alternativeName>
    <alternativeName>
        <fullName evidence="13 15">Glycinamide ribonucleotide synthetase</fullName>
    </alternativeName>
    <alternativeName>
        <fullName evidence="14 15">Phosphoribosylglycinamide synthetase</fullName>
    </alternativeName>
</protein>
<name>A0A4S8EWY8_9BURK</name>
<dbReference type="EC" id="6.3.4.13" evidence="4 15"/>
<evidence type="ECO:0000256" key="11">
    <source>
        <dbReference type="ARBA" id="ARBA00023211"/>
    </source>
</evidence>
<dbReference type="AlphaFoldDB" id="A0A4S8EWY8"/>
<dbReference type="InterPro" id="IPR020561">
    <property type="entry name" value="PRibGlycinamid_synth_ATP-grasp"/>
</dbReference>
<keyword evidence="8 15" id="KW-0658">Purine biosynthesis</keyword>
<comment type="pathway">
    <text evidence="3 15">Purine metabolism; IMP biosynthesis via de novo pathway; N(1)-(5-phospho-D-ribosyl)glycinamide from 5-phospho-alpha-D-ribose 1-diphosphate: step 2/2.</text>
</comment>
<evidence type="ECO:0000256" key="16">
    <source>
        <dbReference type="PROSITE-ProRule" id="PRU00409"/>
    </source>
</evidence>
<comment type="catalytic activity">
    <reaction evidence="15">
        <text>5-phospho-beta-D-ribosylamine + glycine + ATP = N(1)-(5-phospho-beta-D-ribosyl)glycinamide + ADP + phosphate + H(+)</text>
        <dbReference type="Rhea" id="RHEA:17453"/>
        <dbReference type="ChEBI" id="CHEBI:15378"/>
        <dbReference type="ChEBI" id="CHEBI:30616"/>
        <dbReference type="ChEBI" id="CHEBI:43474"/>
        <dbReference type="ChEBI" id="CHEBI:57305"/>
        <dbReference type="ChEBI" id="CHEBI:58681"/>
        <dbReference type="ChEBI" id="CHEBI:143788"/>
        <dbReference type="ChEBI" id="CHEBI:456216"/>
        <dbReference type="EC" id="6.3.4.13"/>
    </reaction>
</comment>
<dbReference type="GO" id="GO:0046872">
    <property type="term" value="F:metal ion binding"/>
    <property type="evidence" value="ECO:0007669"/>
    <property type="project" value="UniProtKB-KW"/>
</dbReference>
<feature type="domain" description="ATP-grasp" evidence="17">
    <location>
        <begin position="107"/>
        <end position="318"/>
    </location>
</feature>
<comment type="cofactor">
    <cofactor evidence="2">
        <name>Mg(2+)</name>
        <dbReference type="ChEBI" id="CHEBI:18420"/>
    </cofactor>
</comment>
<comment type="caution">
    <text evidence="18">The sequence shown here is derived from an EMBL/GenBank/DDBJ whole genome shotgun (WGS) entry which is preliminary data.</text>
</comment>
<keyword evidence="6" id="KW-0479">Metal-binding</keyword>
<evidence type="ECO:0000256" key="5">
    <source>
        <dbReference type="ARBA" id="ARBA00022598"/>
    </source>
</evidence>
<sequence length="426" mass="45868">MRVLVIGGGGREHALAWKLAQSPRVTELFVAPGNGGTALNPKFREVPITDVVVLREWAQKEKIALTVVGPEAPLAAGVVDEFRAHGLKIFGPTQKAAQLESSKAFSKDFMKRHGIPTAAFETFTDAVAAKAFIDKLGAPIVVKADGLAAGKGVVVAETVEQAYQAVDDMLLDNRYGAVHNAGEARVVIEEFLAGEEASFIVMSDGKNVVAMATSQDHKRLQDGDQGPNTGGMGAYSPAPVVTADVHAKAMREIILPTVRGMERDGIPFTGFLYAGLMIDEKGQPKTLEFNCRMGDPETQPIMMRLKSDLYEVFAAAVDGKLDKIELEWDRRVALGVVMAAAGYPESPRKGDAIQGLPDDMDDAMVFHAGTVLEDGVVKTSGGRVLCVTALGDNVKQAQQRAYEVASWIHFDGEQYRKDIGFRAIKN</sequence>
<evidence type="ECO:0000256" key="15">
    <source>
        <dbReference type="HAMAP-Rule" id="MF_00138"/>
    </source>
</evidence>
<gene>
    <name evidence="15 18" type="primary">purD</name>
    <name evidence="18" type="ORF">E9531_13450</name>
</gene>
<dbReference type="SUPFAM" id="SSF51246">
    <property type="entry name" value="Rudiment single hybrid motif"/>
    <property type="match status" value="1"/>
</dbReference>
<dbReference type="PANTHER" id="PTHR43472">
    <property type="entry name" value="PHOSPHORIBOSYLAMINE--GLYCINE LIGASE"/>
    <property type="match status" value="1"/>
</dbReference>
<dbReference type="RefSeq" id="WP_136574290.1">
    <property type="nucleotide sequence ID" value="NZ_STFG01000017.1"/>
</dbReference>
<dbReference type="PANTHER" id="PTHR43472:SF1">
    <property type="entry name" value="PHOSPHORIBOSYLAMINE--GLYCINE LIGASE, CHLOROPLASTIC"/>
    <property type="match status" value="1"/>
</dbReference>
<dbReference type="UniPathway" id="UPA00074">
    <property type="reaction ID" value="UER00125"/>
</dbReference>
<dbReference type="NCBIfam" id="TIGR00877">
    <property type="entry name" value="purD"/>
    <property type="match status" value="1"/>
</dbReference>
<dbReference type="InterPro" id="IPR016185">
    <property type="entry name" value="PreATP-grasp_dom_sf"/>
</dbReference>
<dbReference type="SMART" id="SM01210">
    <property type="entry name" value="GARS_C"/>
    <property type="match status" value="1"/>
</dbReference>
<dbReference type="PROSITE" id="PS50975">
    <property type="entry name" value="ATP_GRASP"/>
    <property type="match status" value="1"/>
</dbReference>
<dbReference type="Proteomes" id="UP000308917">
    <property type="component" value="Unassembled WGS sequence"/>
</dbReference>
<dbReference type="SMART" id="SM01209">
    <property type="entry name" value="GARS_A"/>
    <property type="match status" value="1"/>
</dbReference>
<dbReference type="InterPro" id="IPR037123">
    <property type="entry name" value="PRibGlycinamide_synth_C_sf"/>
</dbReference>
<evidence type="ECO:0000256" key="3">
    <source>
        <dbReference type="ARBA" id="ARBA00005174"/>
    </source>
</evidence>
<dbReference type="InterPro" id="IPR000115">
    <property type="entry name" value="PRibGlycinamide_synth"/>
</dbReference>
<dbReference type="FunFam" id="3.90.600.10:FF:000001">
    <property type="entry name" value="Trifunctional purine biosynthetic protein adenosine-3"/>
    <property type="match status" value="1"/>
</dbReference>
<dbReference type="GO" id="GO:0004637">
    <property type="term" value="F:phosphoribosylamine-glycine ligase activity"/>
    <property type="evidence" value="ECO:0007669"/>
    <property type="project" value="UniProtKB-UniRule"/>
</dbReference>
<proteinExistence type="inferred from homology"/>
<evidence type="ECO:0000313" key="18">
    <source>
        <dbReference type="EMBL" id="THT98800.1"/>
    </source>
</evidence>
<dbReference type="SUPFAM" id="SSF52440">
    <property type="entry name" value="PreATP-grasp domain"/>
    <property type="match status" value="1"/>
</dbReference>
<dbReference type="InterPro" id="IPR020560">
    <property type="entry name" value="PRibGlycinamide_synth_C-dom"/>
</dbReference>
<dbReference type="Gene3D" id="3.90.600.10">
    <property type="entry name" value="Phosphoribosylglycinamide synthetase, C-terminal domain"/>
    <property type="match status" value="1"/>
</dbReference>
<evidence type="ECO:0000256" key="6">
    <source>
        <dbReference type="ARBA" id="ARBA00022723"/>
    </source>
</evidence>
<evidence type="ECO:0000256" key="2">
    <source>
        <dbReference type="ARBA" id="ARBA00001946"/>
    </source>
</evidence>
<evidence type="ECO:0000256" key="10">
    <source>
        <dbReference type="ARBA" id="ARBA00022842"/>
    </source>
</evidence>
<keyword evidence="7 16" id="KW-0547">Nucleotide-binding</keyword>
<dbReference type="Pfam" id="PF02843">
    <property type="entry name" value="GARS_C"/>
    <property type="match status" value="1"/>
</dbReference>
<dbReference type="FunFam" id="3.30.470.20:FF:000031">
    <property type="entry name" value="Phosphoribosylamine--glycine ligase"/>
    <property type="match status" value="1"/>
</dbReference>
<evidence type="ECO:0000256" key="1">
    <source>
        <dbReference type="ARBA" id="ARBA00001936"/>
    </source>
</evidence>
<reference evidence="18 19" key="1">
    <citation type="journal article" date="2015" name="Antonie Van Leeuwenhoek">
        <title>Lampropedia puyangensis sp. nov., isolated from symptomatic bark of Populus ? euramericana canker and emended description of Lampropedia hyalina (Ehrenberg 1832) Lee et al. 2004.</title>
        <authorList>
            <person name="Li Y."/>
            <person name="Wang T."/>
            <person name="Piao C.G."/>
            <person name="Wang L.F."/>
            <person name="Tian G.Z."/>
            <person name="Zhu T.H."/>
            <person name="Guo M.W."/>
        </authorList>
    </citation>
    <scope>NUCLEOTIDE SEQUENCE [LARGE SCALE GENOMIC DNA]</scope>
    <source>
        <strain evidence="18 19">2-bin</strain>
    </source>
</reference>
<dbReference type="EMBL" id="STFG01000017">
    <property type="protein sequence ID" value="THT98800.1"/>
    <property type="molecule type" value="Genomic_DNA"/>
</dbReference>
<dbReference type="SUPFAM" id="SSF56059">
    <property type="entry name" value="Glutathione synthetase ATP-binding domain-like"/>
    <property type="match status" value="1"/>
</dbReference>
<dbReference type="HAMAP" id="MF_00138">
    <property type="entry name" value="GARS"/>
    <property type="match status" value="1"/>
</dbReference>
<organism evidence="18 19">
    <name type="scientific">Lampropedia puyangensis</name>
    <dbReference type="NCBI Taxonomy" id="1330072"/>
    <lineage>
        <taxon>Bacteria</taxon>
        <taxon>Pseudomonadati</taxon>
        <taxon>Pseudomonadota</taxon>
        <taxon>Betaproteobacteria</taxon>
        <taxon>Burkholderiales</taxon>
        <taxon>Comamonadaceae</taxon>
        <taxon>Lampropedia</taxon>
    </lineage>
</organism>
<comment type="similarity">
    <text evidence="12 15">Belongs to the GARS family.</text>
</comment>
<dbReference type="Gene3D" id="3.30.1490.20">
    <property type="entry name" value="ATP-grasp fold, A domain"/>
    <property type="match status" value="1"/>
</dbReference>
<dbReference type="Pfam" id="PF01071">
    <property type="entry name" value="GARS_A"/>
    <property type="match status" value="1"/>
</dbReference>
<dbReference type="InterPro" id="IPR011054">
    <property type="entry name" value="Rudment_hybrid_motif"/>
</dbReference>
<evidence type="ECO:0000259" key="17">
    <source>
        <dbReference type="PROSITE" id="PS50975"/>
    </source>
</evidence>
<evidence type="ECO:0000256" key="14">
    <source>
        <dbReference type="ARBA" id="ARBA00042864"/>
    </source>
</evidence>
<dbReference type="FunFam" id="3.40.50.20:FF:000006">
    <property type="entry name" value="Phosphoribosylamine--glycine ligase, chloroplastic"/>
    <property type="match status" value="1"/>
</dbReference>
<evidence type="ECO:0000256" key="8">
    <source>
        <dbReference type="ARBA" id="ARBA00022755"/>
    </source>
</evidence>
<keyword evidence="9 16" id="KW-0067">ATP-binding</keyword>
<dbReference type="InterPro" id="IPR020562">
    <property type="entry name" value="PRibGlycinamide_synth_N"/>
</dbReference>
<dbReference type="Gene3D" id="3.40.50.20">
    <property type="match status" value="1"/>
</dbReference>
<dbReference type="GO" id="GO:0005524">
    <property type="term" value="F:ATP binding"/>
    <property type="evidence" value="ECO:0007669"/>
    <property type="project" value="UniProtKB-UniRule"/>
</dbReference>
<evidence type="ECO:0000313" key="19">
    <source>
        <dbReference type="Proteomes" id="UP000308917"/>
    </source>
</evidence>
<dbReference type="InterPro" id="IPR013815">
    <property type="entry name" value="ATP_grasp_subdomain_1"/>
</dbReference>
<evidence type="ECO:0000256" key="7">
    <source>
        <dbReference type="ARBA" id="ARBA00022741"/>
    </source>
</evidence>
<keyword evidence="11" id="KW-0464">Manganese</keyword>
<dbReference type="Pfam" id="PF02844">
    <property type="entry name" value="GARS_N"/>
    <property type="match status" value="1"/>
</dbReference>
<dbReference type="InterPro" id="IPR011761">
    <property type="entry name" value="ATP-grasp"/>
</dbReference>
<accession>A0A4S8EWY8</accession>
<dbReference type="GO" id="GO:0006189">
    <property type="term" value="P:'de novo' IMP biosynthetic process"/>
    <property type="evidence" value="ECO:0007669"/>
    <property type="project" value="UniProtKB-UniRule"/>
</dbReference>
<keyword evidence="19" id="KW-1185">Reference proteome</keyword>
<evidence type="ECO:0000256" key="12">
    <source>
        <dbReference type="ARBA" id="ARBA00038345"/>
    </source>
</evidence>
<keyword evidence="5 15" id="KW-0436">Ligase</keyword>
<evidence type="ECO:0000256" key="4">
    <source>
        <dbReference type="ARBA" id="ARBA00013255"/>
    </source>
</evidence>